<comment type="caution">
    <text evidence="3">The sequence shown here is derived from an EMBL/GenBank/DDBJ whole genome shotgun (WGS) entry which is preliminary data.</text>
</comment>
<dbReference type="Gene3D" id="3.40.710.10">
    <property type="entry name" value="DD-peptidase/beta-lactamase superfamily"/>
    <property type="match status" value="1"/>
</dbReference>
<name>A0A4R4RTZ1_9ACTN</name>
<dbReference type="InterPro" id="IPR001466">
    <property type="entry name" value="Beta-lactam-related"/>
</dbReference>
<evidence type="ECO:0000313" key="3">
    <source>
        <dbReference type="EMBL" id="TDC53124.1"/>
    </source>
</evidence>
<keyword evidence="4" id="KW-1185">Reference proteome</keyword>
<keyword evidence="1" id="KW-0378">Hydrolase</keyword>
<reference evidence="3 4" key="1">
    <citation type="submission" date="2019-02" db="EMBL/GenBank/DDBJ databases">
        <title>Draft genome sequences of novel Actinobacteria.</title>
        <authorList>
            <person name="Sahin N."/>
            <person name="Ay H."/>
            <person name="Saygin H."/>
        </authorList>
    </citation>
    <scope>NUCLEOTIDE SEQUENCE [LARGE SCALE GENOMIC DNA]</scope>
    <source>
        <strain evidence="3 4">KC603</strain>
    </source>
</reference>
<dbReference type="Pfam" id="PF00583">
    <property type="entry name" value="Acetyltransf_1"/>
    <property type="match status" value="1"/>
</dbReference>
<dbReference type="EMBL" id="SMKL01000011">
    <property type="protein sequence ID" value="TDC53124.1"/>
    <property type="molecule type" value="Genomic_DNA"/>
</dbReference>
<dbReference type="Gene3D" id="3.40.630.30">
    <property type="match status" value="1"/>
</dbReference>
<dbReference type="GO" id="GO:0016747">
    <property type="term" value="F:acyltransferase activity, transferring groups other than amino-acyl groups"/>
    <property type="evidence" value="ECO:0007669"/>
    <property type="project" value="InterPro"/>
</dbReference>
<protein>
    <submittedName>
        <fullName evidence="3">GNAT family N-acetyltransferase</fullName>
    </submittedName>
</protein>
<dbReference type="SUPFAM" id="SSF55729">
    <property type="entry name" value="Acyl-CoA N-acyltransferases (Nat)"/>
    <property type="match status" value="1"/>
</dbReference>
<dbReference type="InterPro" id="IPR000182">
    <property type="entry name" value="GNAT_dom"/>
</dbReference>
<dbReference type="Proteomes" id="UP000295621">
    <property type="component" value="Unassembled WGS sequence"/>
</dbReference>
<dbReference type="AlphaFoldDB" id="A0A4R4RTZ1"/>
<keyword evidence="3" id="KW-0808">Transferase</keyword>
<dbReference type="Pfam" id="PF00144">
    <property type="entry name" value="Beta-lactamase"/>
    <property type="match status" value="1"/>
</dbReference>
<dbReference type="PROSITE" id="PS51186">
    <property type="entry name" value="GNAT"/>
    <property type="match status" value="1"/>
</dbReference>
<evidence type="ECO:0000259" key="2">
    <source>
        <dbReference type="PROSITE" id="PS51186"/>
    </source>
</evidence>
<dbReference type="InterPro" id="IPR016181">
    <property type="entry name" value="Acyl_CoA_acyltransferase"/>
</dbReference>
<evidence type="ECO:0000256" key="1">
    <source>
        <dbReference type="ARBA" id="ARBA00022801"/>
    </source>
</evidence>
<dbReference type="OrthoDB" id="4281716at2"/>
<dbReference type="CDD" id="cd04301">
    <property type="entry name" value="NAT_SF"/>
    <property type="match status" value="1"/>
</dbReference>
<feature type="domain" description="N-acetyltransferase" evidence="2">
    <location>
        <begin position="3"/>
        <end position="164"/>
    </location>
</feature>
<organism evidence="3 4">
    <name type="scientific">Jiangella ureilytica</name>
    <dbReference type="NCBI Taxonomy" id="2530374"/>
    <lineage>
        <taxon>Bacteria</taxon>
        <taxon>Bacillati</taxon>
        <taxon>Actinomycetota</taxon>
        <taxon>Actinomycetes</taxon>
        <taxon>Jiangellales</taxon>
        <taxon>Jiangellaceae</taxon>
        <taxon>Jiangella</taxon>
    </lineage>
</organism>
<dbReference type="SUPFAM" id="SSF56601">
    <property type="entry name" value="beta-lactamase/transpeptidase-like"/>
    <property type="match status" value="1"/>
</dbReference>
<dbReference type="InterPro" id="IPR050789">
    <property type="entry name" value="Diverse_Enzym_Activities"/>
</dbReference>
<proteinExistence type="predicted"/>
<evidence type="ECO:0000313" key="4">
    <source>
        <dbReference type="Proteomes" id="UP000295621"/>
    </source>
</evidence>
<dbReference type="PANTHER" id="PTHR43283:SF11">
    <property type="entry name" value="BETA-LACTAMASE-RELATED DOMAIN-CONTAINING PROTEIN"/>
    <property type="match status" value="1"/>
</dbReference>
<gene>
    <name evidence="3" type="ORF">E1212_06815</name>
</gene>
<dbReference type="PANTHER" id="PTHR43283">
    <property type="entry name" value="BETA-LACTAMASE-RELATED"/>
    <property type="match status" value="1"/>
</dbReference>
<dbReference type="InterPro" id="IPR012338">
    <property type="entry name" value="Beta-lactam/transpept-like"/>
</dbReference>
<dbReference type="GO" id="GO:0016787">
    <property type="term" value="F:hydrolase activity"/>
    <property type="evidence" value="ECO:0007669"/>
    <property type="project" value="UniProtKB-KW"/>
</dbReference>
<sequence>MTPSVRAATAADLDDLVRVFLACWRTSYTATLPPHLVASMTDDRARALWRGAAESVRPGELLVAVDDGVTVGVTRYAVTGAGEGAVHSLYVHPDAQGRGAGGRLLAEAVRRLGERGVRAARLWVFRDNAPSRRFYAAQGWVPDGAQRVQDEFGEPELRLTRQVPGPAEHPAVAAAVERILEPGPSWTPPAGAVVMVRTPAGTFAHAAGDRLPGAAPMTVSAVHDLASVTKLVTTAMCLRLVSAGRLGLDDDVRAHLPSFAHAVTVRQLLLHRAGLWEWWPFYVGARHTDAAFEQLDTLPLRYPPDSARHYSDLGFMLLGRIVAAVTGGGLRAAVRDLVAEPLGLPTLGYGPRTDDELAAAAADGDDVERRMLATSAPYPVPFGPGDMDRWRDGPVIGTAADGNAFHALDGVSGHAGLFAAAPDLLAFAVAAAGTADSPLWDAATARTFLAEGPDAGQALGWRTDTLRAGPDTVELRYHPGYTGTTVAMVPGHGIAFVVATNRLVTAGEPATNDHLRQVAAAAVEDLLSAASPVTTPTRYP</sequence>
<accession>A0A4R4RTZ1</accession>